<dbReference type="PRINTS" id="PR00300">
    <property type="entry name" value="CLPPROTEASEA"/>
</dbReference>
<dbReference type="InterPro" id="IPR003593">
    <property type="entry name" value="AAA+_ATPase"/>
</dbReference>
<evidence type="ECO:0000256" key="3">
    <source>
        <dbReference type="ARBA" id="ARBA00022840"/>
    </source>
</evidence>
<sequence length="255" mass="29250">MDLQRIQKHMEYLNMQYTPELLPDLVAEAQNSEDSSIDLLEKIFSLEVQQRESRRVATALRLSELPKGMNLDNFDFLFQPSVDRAKIDMLSTCEFIKRKENILFFGPPGVGKTHLASALGVRAIESGFSAVYYTVEELLQLLKKRSDIPVTKQRRQGYVKNALLILDELGYQMMDRNETHLFFQFISARYLKGSIIITSNRSVRDWASVFANDDLAVTAMLDRLLHRAHIFTIDGKSFRLKEYTTMLQEGGNSNG</sequence>
<protein>
    <submittedName>
        <fullName evidence="5">AAA family ATPase</fullName>
    </submittedName>
</protein>
<dbReference type="InterPro" id="IPR001270">
    <property type="entry name" value="ClpA/B"/>
</dbReference>
<keyword evidence="2" id="KW-0547">Nucleotide-binding</keyword>
<evidence type="ECO:0000313" key="5">
    <source>
        <dbReference type="EMBL" id="HDP77745.1"/>
    </source>
</evidence>
<dbReference type="SUPFAM" id="SSF52540">
    <property type="entry name" value="P-loop containing nucleoside triphosphate hydrolases"/>
    <property type="match status" value="1"/>
</dbReference>
<dbReference type="PANTHER" id="PTHR30050">
    <property type="entry name" value="CHROMOSOMAL REPLICATION INITIATOR PROTEIN DNAA"/>
    <property type="match status" value="1"/>
</dbReference>
<evidence type="ECO:0000259" key="4">
    <source>
        <dbReference type="SMART" id="SM00382"/>
    </source>
</evidence>
<dbReference type="AlphaFoldDB" id="A0A7C1H3P5"/>
<organism evidence="5">
    <name type="scientific">Mesotoga infera</name>
    <dbReference type="NCBI Taxonomy" id="1236046"/>
    <lineage>
        <taxon>Bacteria</taxon>
        <taxon>Thermotogati</taxon>
        <taxon>Thermotogota</taxon>
        <taxon>Thermotogae</taxon>
        <taxon>Kosmotogales</taxon>
        <taxon>Kosmotogaceae</taxon>
        <taxon>Mesotoga</taxon>
    </lineage>
</organism>
<keyword evidence="3" id="KW-0067">ATP-binding</keyword>
<dbReference type="InterPro" id="IPR028350">
    <property type="entry name" value="DNAC/IstB-like"/>
</dbReference>
<dbReference type="GO" id="GO:0005524">
    <property type="term" value="F:ATP binding"/>
    <property type="evidence" value="ECO:0007669"/>
    <property type="project" value="UniProtKB-KW"/>
</dbReference>
<dbReference type="InterPro" id="IPR002611">
    <property type="entry name" value="IstB_ATP-bd"/>
</dbReference>
<comment type="similarity">
    <text evidence="1">Belongs to the IS21/IS1162 putative ATP-binding protein family.</text>
</comment>
<gene>
    <name evidence="5" type="ORF">ENN47_06110</name>
</gene>
<dbReference type="GO" id="GO:0006260">
    <property type="term" value="P:DNA replication"/>
    <property type="evidence" value="ECO:0007669"/>
    <property type="project" value="TreeGrafter"/>
</dbReference>
<dbReference type="Pfam" id="PF01695">
    <property type="entry name" value="IstB_IS21"/>
    <property type="match status" value="1"/>
</dbReference>
<dbReference type="EMBL" id="DSBT01000173">
    <property type="protein sequence ID" value="HDP77745.1"/>
    <property type="molecule type" value="Genomic_DNA"/>
</dbReference>
<dbReference type="Proteomes" id="UP000886198">
    <property type="component" value="Unassembled WGS sequence"/>
</dbReference>
<name>A0A7C1H3P5_9BACT</name>
<dbReference type="SMART" id="SM00382">
    <property type="entry name" value="AAA"/>
    <property type="match status" value="1"/>
</dbReference>
<feature type="domain" description="AAA+ ATPase" evidence="4">
    <location>
        <begin position="98"/>
        <end position="231"/>
    </location>
</feature>
<reference evidence="5" key="1">
    <citation type="journal article" date="2020" name="mSystems">
        <title>Genome- and Community-Level Interaction Insights into Carbon Utilization and Element Cycling Functions of Hydrothermarchaeota in Hydrothermal Sediment.</title>
        <authorList>
            <person name="Zhou Z."/>
            <person name="Liu Y."/>
            <person name="Xu W."/>
            <person name="Pan J."/>
            <person name="Luo Z.H."/>
            <person name="Li M."/>
        </authorList>
    </citation>
    <scope>NUCLEOTIDE SEQUENCE [LARGE SCALE GENOMIC DNA]</scope>
    <source>
        <strain evidence="5">SpSt-1179</strain>
    </source>
</reference>
<proteinExistence type="inferred from homology"/>
<dbReference type="PIRSF" id="PIRSF003073">
    <property type="entry name" value="DNAC_TnpB_IstB"/>
    <property type="match status" value="1"/>
</dbReference>
<dbReference type="CDD" id="cd00009">
    <property type="entry name" value="AAA"/>
    <property type="match status" value="1"/>
</dbReference>
<accession>A0A7C1H3P5</accession>
<dbReference type="InterPro" id="IPR047661">
    <property type="entry name" value="IstB"/>
</dbReference>
<dbReference type="InterPro" id="IPR027417">
    <property type="entry name" value="P-loop_NTPase"/>
</dbReference>
<comment type="caution">
    <text evidence="5">The sequence shown here is derived from an EMBL/GenBank/DDBJ whole genome shotgun (WGS) entry which is preliminary data.</text>
</comment>
<dbReference type="Gene3D" id="3.40.50.300">
    <property type="entry name" value="P-loop containing nucleotide triphosphate hydrolases"/>
    <property type="match status" value="1"/>
</dbReference>
<dbReference type="PANTHER" id="PTHR30050:SF4">
    <property type="entry name" value="ATP-BINDING PROTEIN RV3427C IN INSERTION SEQUENCE-RELATED"/>
    <property type="match status" value="1"/>
</dbReference>
<dbReference type="NCBIfam" id="NF038214">
    <property type="entry name" value="IS21_help_AAA"/>
    <property type="match status" value="1"/>
</dbReference>
<evidence type="ECO:0000256" key="1">
    <source>
        <dbReference type="ARBA" id="ARBA00008059"/>
    </source>
</evidence>
<evidence type="ECO:0000256" key="2">
    <source>
        <dbReference type="ARBA" id="ARBA00022741"/>
    </source>
</evidence>